<keyword evidence="1 4" id="KW-0378">Hydrolase</keyword>
<evidence type="ECO:0000256" key="2">
    <source>
        <dbReference type="SAM" id="Phobius"/>
    </source>
</evidence>
<dbReference type="Proteomes" id="UP000738376">
    <property type="component" value="Unassembled WGS sequence"/>
</dbReference>
<dbReference type="InterPro" id="IPR022742">
    <property type="entry name" value="Hydrolase_4"/>
</dbReference>
<accession>A0ABX1LWQ3</accession>
<sequence>MHRLFTRLGLWLGAIALIIGLLLYQVFYPHTIITKTINLHHDRDRALVGRLYLPNQTAPYPMMILWHGVSSSKEMVEPLALELARHGIAALTFDSGGFGESYPRTFSAEENLQDAKLVFSYVKQHPELFDQAKLGMGGHSMGAATAIAFATETSDAAKIKVTLDLGMSADL</sequence>
<evidence type="ECO:0000313" key="5">
    <source>
        <dbReference type="Proteomes" id="UP000738376"/>
    </source>
</evidence>
<keyword evidence="2" id="KW-0812">Transmembrane</keyword>
<gene>
    <name evidence="4" type="ORF">HC246_16930</name>
</gene>
<feature type="domain" description="Serine aminopeptidase S33" evidence="3">
    <location>
        <begin position="62"/>
        <end position="156"/>
    </location>
</feature>
<evidence type="ECO:0000259" key="3">
    <source>
        <dbReference type="Pfam" id="PF12146"/>
    </source>
</evidence>
<keyword evidence="2" id="KW-0472">Membrane</keyword>
<feature type="transmembrane region" description="Helical" evidence="2">
    <location>
        <begin position="9"/>
        <end position="28"/>
    </location>
</feature>
<dbReference type="InterPro" id="IPR050261">
    <property type="entry name" value="FrsA_esterase"/>
</dbReference>
<dbReference type="Pfam" id="PF12146">
    <property type="entry name" value="Hydrolase_4"/>
    <property type="match status" value="1"/>
</dbReference>
<dbReference type="GO" id="GO:0016787">
    <property type="term" value="F:hydrolase activity"/>
    <property type="evidence" value="ECO:0007669"/>
    <property type="project" value="UniProtKB-KW"/>
</dbReference>
<dbReference type="PANTHER" id="PTHR22946:SF9">
    <property type="entry name" value="POLYKETIDE TRANSFERASE AF380"/>
    <property type="match status" value="1"/>
</dbReference>
<dbReference type="InterPro" id="IPR029058">
    <property type="entry name" value="AB_hydrolase_fold"/>
</dbReference>
<organism evidence="4 5">
    <name type="scientific">Pseudanabaena yagii GIHE-NHR1</name>
    <dbReference type="NCBI Taxonomy" id="2722753"/>
    <lineage>
        <taxon>Bacteria</taxon>
        <taxon>Bacillati</taxon>
        <taxon>Cyanobacteriota</taxon>
        <taxon>Cyanophyceae</taxon>
        <taxon>Pseudanabaenales</taxon>
        <taxon>Pseudanabaenaceae</taxon>
        <taxon>Pseudanabaena</taxon>
        <taxon>Pseudanabaena yagii</taxon>
    </lineage>
</organism>
<evidence type="ECO:0000313" key="4">
    <source>
        <dbReference type="EMBL" id="NMF59653.1"/>
    </source>
</evidence>
<keyword evidence="5" id="KW-1185">Reference proteome</keyword>
<reference evidence="4 5" key="1">
    <citation type="submission" date="2020-03" db="EMBL/GenBank/DDBJ databases">
        <title>Draft Genome Sequence of 2-Methylisoborneol Producing Pseudanabaena yagii Strain GIHE-NHR1 Isolated from North Han River in South Korea.</title>
        <authorList>
            <person name="Jeong J."/>
        </authorList>
    </citation>
    <scope>NUCLEOTIDE SEQUENCE [LARGE SCALE GENOMIC DNA]</scope>
    <source>
        <strain evidence="4 5">GIHE-NHR1</strain>
    </source>
</reference>
<proteinExistence type="predicted"/>
<dbReference type="Gene3D" id="3.40.50.1820">
    <property type="entry name" value="alpha/beta hydrolase"/>
    <property type="match status" value="1"/>
</dbReference>
<protein>
    <submittedName>
        <fullName evidence="4">Alpha/beta hydrolase</fullName>
    </submittedName>
</protein>
<dbReference type="EMBL" id="JAAVJL010000002">
    <property type="protein sequence ID" value="NMF59653.1"/>
    <property type="molecule type" value="Genomic_DNA"/>
</dbReference>
<evidence type="ECO:0000256" key="1">
    <source>
        <dbReference type="ARBA" id="ARBA00022801"/>
    </source>
</evidence>
<dbReference type="RefSeq" id="WP_169364652.1">
    <property type="nucleotide sequence ID" value="NZ_JAAVJL010000002.1"/>
</dbReference>
<keyword evidence="2" id="KW-1133">Transmembrane helix</keyword>
<dbReference type="SUPFAM" id="SSF53474">
    <property type="entry name" value="alpha/beta-Hydrolases"/>
    <property type="match status" value="1"/>
</dbReference>
<dbReference type="PANTHER" id="PTHR22946">
    <property type="entry name" value="DIENELACTONE HYDROLASE DOMAIN-CONTAINING PROTEIN-RELATED"/>
    <property type="match status" value="1"/>
</dbReference>
<comment type="caution">
    <text evidence="4">The sequence shown here is derived from an EMBL/GenBank/DDBJ whole genome shotgun (WGS) entry which is preliminary data.</text>
</comment>
<name>A0ABX1LWQ3_9CYAN</name>